<organism evidence="1 2">
    <name type="scientific">Lichtheimia corymbifera JMRC:FSU:9682</name>
    <dbReference type="NCBI Taxonomy" id="1263082"/>
    <lineage>
        <taxon>Eukaryota</taxon>
        <taxon>Fungi</taxon>
        <taxon>Fungi incertae sedis</taxon>
        <taxon>Mucoromycota</taxon>
        <taxon>Mucoromycotina</taxon>
        <taxon>Mucoromycetes</taxon>
        <taxon>Mucorales</taxon>
        <taxon>Lichtheimiaceae</taxon>
        <taxon>Lichtheimia</taxon>
    </lineage>
</organism>
<sequence>MPTPYRKDSTIDKKKREPLAVPNGIHHMMKARIGDDTNKKKRELLPSRQQPLLIPNARKGTKAYCQGRHPLAS</sequence>
<evidence type="ECO:0000313" key="2">
    <source>
        <dbReference type="Proteomes" id="UP000027586"/>
    </source>
</evidence>
<reference evidence="1" key="1">
    <citation type="submission" date="2013-08" db="EMBL/GenBank/DDBJ databases">
        <title>Gene expansion shapes genome architecture in the human pathogen Lichtheimia corymbifera: an evolutionary genomics analysis in the ancient terrestrial Mucorales (Mucoromycotina).</title>
        <authorList>
            <person name="Schwartze V.U."/>
            <person name="Winter S."/>
            <person name="Shelest E."/>
            <person name="Marcet-Houben M."/>
            <person name="Horn F."/>
            <person name="Wehner S."/>
            <person name="Hoffmann K."/>
            <person name="Riege K."/>
            <person name="Sammeth M."/>
            <person name="Nowrousian M."/>
            <person name="Valiante V."/>
            <person name="Linde J."/>
            <person name="Jacobsen I.D."/>
            <person name="Marz M."/>
            <person name="Brakhage A.A."/>
            <person name="Gabaldon T."/>
            <person name="Bocker S."/>
            <person name="Voigt K."/>
        </authorList>
    </citation>
    <scope>NUCLEOTIDE SEQUENCE [LARGE SCALE GENOMIC DNA]</scope>
    <source>
        <strain evidence="1">FSU 9682</strain>
    </source>
</reference>
<gene>
    <name evidence="1" type="ORF">LCOR_11418.1</name>
</gene>
<evidence type="ECO:0000313" key="1">
    <source>
        <dbReference type="EMBL" id="CDH60637.1"/>
    </source>
</evidence>
<accession>A0A068SFN4</accession>
<protein>
    <submittedName>
        <fullName evidence="1">Uncharacterized protein</fullName>
    </submittedName>
</protein>
<name>A0A068SFN4_9FUNG</name>
<comment type="caution">
    <text evidence="1">The sequence shown here is derived from an EMBL/GenBank/DDBJ whole genome shotgun (WGS) entry which is preliminary data.</text>
</comment>
<dbReference type="EMBL" id="CBTN010000100">
    <property type="protein sequence ID" value="CDH60637.1"/>
    <property type="molecule type" value="Genomic_DNA"/>
</dbReference>
<dbReference type="VEuPathDB" id="FungiDB:LCOR_11418.1"/>
<keyword evidence="2" id="KW-1185">Reference proteome</keyword>
<proteinExistence type="predicted"/>
<dbReference type="Proteomes" id="UP000027586">
    <property type="component" value="Unassembled WGS sequence"/>
</dbReference>
<dbReference type="AlphaFoldDB" id="A0A068SFN4"/>